<reference evidence="2 3" key="1">
    <citation type="submission" date="2024-07" db="EMBL/GenBank/DDBJ databases">
        <title>Section-level genome sequencing and comparative genomics of Aspergillus sections Usti and Cavernicolus.</title>
        <authorList>
            <consortium name="Lawrence Berkeley National Laboratory"/>
            <person name="Nybo J.L."/>
            <person name="Vesth T.C."/>
            <person name="Theobald S."/>
            <person name="Frisvad J.C."/>
            <person name="Larsen T.O."/>
            <person name="Kjaerboelling I."/>
            <person name="Rothschild-Mancinelli K."/>
            <person name="Lyhne E.K."/>
            <person name="Kogle M.E."/>
            <person name="Barry K."/>
            <person name="Clum A."/>
            <person name="Na H."/>
            <person name="Ledsgaard L."/>
            <person name="Lin J."/>
            <person name="Lipzen A."/>
            <person name="Kuo A."/>
            <person name="Riley R."/>
            <person name="Mondo S."/>
            <person name="Labutti K."/>
            <person name="Haridas S."/>
            <person name="Pangalinan J."/>
            <person name="Salamov A.A."/>
            <person name="Simmons B.A."/>
            <person name="Magnuson J.K."/>
            <person name="Chen J."/>
            <person name="Drula E."/>
            <person name="Henrissat B."/>
            <person name="Wiebenga A."/>
            <person name="Lubbers R.J."/>
            <person name="Gomes A.C."/>
            <person name="Makela M.R."/>
            <person name="Stajich J."/>
            <person name="Grigoriev I.V."/>
            <person name="Mortensen U.H."/>
            <person name="De Vries R.P."/>
            <person name="Baker S.E."/>
            <person name="Andersen M.R."/>
        </authorList>
    </citation>
    <scope>NUCLEOTIDE SEQUENCE [LARGE SCALE GENOMIC DNA]</scope>
    <source>
        <strain evidence="2 3">CBS 588.65</strain>
    </source>
</reference>
<evidence type="ECO:0000259" key="1">
    <source>
        <dbReference type="Pfam" id="PF12937"/>
    </source>
</evidence>
<comment type="caution">
    <text evidence="2">The sequence shown here is derived from an EMBL/GenBank/DDBJ whole genome shotgun (WGS) entry which is preliminary data.</text>
</comment>
<keyword evidence="3" id="KW-1185">Reference proteome</keyword>
<feature type="domain" description="F-box" evidence="1">
    <location>
        <begin position="4"/>
        <end position="38"/>
    </location>
</feature>
<gene>
    <name evidence="2" type="ORF">BJX63DRAFT_417030</name>
</gene>
<evidence type="ECO:0000313" key="3">
    <source>
        <dbReference type="Proteomes" id="UP001610334"/>
    </source>
</evidence>
<dbReference type="Proteomes" id="UP001610334">
    <property type="component" value="Unassembled WGS sequence"/>
</dbReference>
<dbReference type="EMBL" id="JBFXLT010000305">
    <property type="protein sequence ID" value="KAL2801586.1"/>
    <property type="molecule type" value="Genomic_DNA"/>
</dbReference>
<dbReference type="InterPro" id="IPR001810">
    <property type="entry name" value="F-box_dom"/>
</dbReference>
<dbReference type="Pfam" id="PF12937">
    <property type="entry name" value="F-box-like"/>
    <property type="match status" value="1"/>
</dbReference>
<protein>
    <recommendedName>
        <fullName evidence="1">F-box domain-containing protein</fullName>
    </recommendedName>
</protein>
<sequence>MSACHLPPELLAQVVSYLGPDLVPYATINREWQAAIERQVFATIKLNAPERLVEFHKIIAQNRQRRF</sequence>
<name>A0ABR4GRT0_9EURO</name>
<accession>A0ABR4GRT0</accession>
<proteinExistence type="predicted"/>
<evidence type="ECO:0000313" key="2">
    <source>
        <dbReference type="EMBL" id="KAL2801586.1"/>
    </source>
</evidence>
<organism evidence="2 3">
    <name type="scientific">Aspergillus granulosus</name>
    <dbReference type="NCBI Taxonomy" id="176169"/>
    <lineage>
        <taxon>Eukaryota</taxon>
        <taxon>Fungi</taxon>
        <taxon>Dikarya</taxon>
        <taxon>Ascomycota</taxon>
        <taxon>Pezizomycotina</taxon>
        <taxon>Eurotiomycetes</taxon>
        <taxon>Eurotiomycetidae</taxon>
        <taxon>Eurotiales</taxon>
        <taxon>Aspergillaceae</taxon>
        <taxon>Aspergillus</taxon>
        <taxon>Aspergillus subgen. Nidulantes</taxon>
    </lineage>
</organism>